<reference evidence="2 3" key="1">
    <citation type="submission" date="2017-05" db="EMBL/GenBank/DDBJ databases">
        <title>Vagococcus spp. assemblies.</title>
        <authorList>
            <person name="Gulvik C.A."/>
        </authorList>
    </citation>
    <scope>NUCLEOTIDE SEQUENCE [LARGE SCALE GENOMIC DNA]</scope>
    <source>
        <strain evidence="2 3">SS1995</strain>
    </source>
</reference>
<dbReference type="AlphaFoldDB" id="A0A429ZXB7"/>
<evidence type="ECO:0000313" key="2">
    <source>
        <dbReference type="EMBL" id="RST98531.1"/>
    </source>
</evidence>
<dbReference type="PIRSF" id="PIRSF021328">
    <property type="entry name" value="UCP021328"/>
    <property type="match status" value="1"/>
</dbReference>
<organism evidence="2 3">
    <name type="scientific">Vagococcus vulneris</name>
    <dbReference type="NCBI Taxonomy" id="1977869"/>
    <lineage>
        <taxon>Bacteria</taxon>
        <taxon>Bacillati</taxon>
        <taxon>Bacillota</taxon>
        <taxon>Bacilli</taxon>
        <taxon>Lactobacillales</taxon>
        <taxon>Enterococcaceae</taxon>
        <taxon>Vagococcus</taxon>
    </lineage>
</organism>
<evidence type="ECO:0008006" key="4">
    <source>
        <dbReference type="Google" id="ProtNLM"/>
    </source>
</evidence>
<comment type="caution">
    <text evidence="2">The sequence shown here is derived from an EMBL/GenBank/DDBJ whole genome shotgun (WGS) entry which is preliminary data.</text>
</comment>
<name>A0A429ZXB7_9ENTE</name>
<feature type="compositionally biased region" description="Basic and acidic residues" evidence="1">
    <location>
        <begin position="117"/>
        <end position="129"/>
    </location>
</feature>
<dbReference type="Pfam" id="PF11208">
    <property type="entry name" value="DUF2992"/>
    <property type="match status" value="1"/>
</dbReference>
<dbReference type="EMBL" id="NGJS01000009">
    <property type="protein sequence ID" value="RST98531.1"/>
    <property type="molecule type" value="Genomic_DNA"/>
</dbReference>
<sequence length="140" mass="17191">MSLTIYFNGQYWCGLIEYSDEKNNWVVREHIFGPEPKVEDIFNFINYILPSMLNEEWLAQNKTMQEKQERKKINPKRLQRMINKEKKQKILSSKSQEAIRLQHEEKKKVAKKKRKERKELYLKEQFERKQAKKREKHKGH</sequence>
<evidence type="ECO:0000313" key="3">
    <source>
        <dbReference type="Proteomes" id="UP000287857"/>
    </source>
</evidence>
<dbReference type="InterPro" id="IPR016787">
    <property type="entry name" value="UCP021328"/>
</dbReference>
<feature type="region of interest" description="Disordered" evidence="1">
    <location>
        <begin position="64"/>
        <end position="140"/>
    </location>
</feature>
<dbReference type="RefSeq" id="WP_125984064.1">
    <property type="nucleotide sequence ID" value="NZ_NGJS01000009.1"/>
</dbReference>
<feature type="compositionally biased region" description="Basic residues" evidence="1">
    <location>
        <begin position="130"/>
        <end position="140"/>
    </location>
</feature>
<keyword evidence="3" id="KW-1185">Reference proteome</keyword>
<dbReference type="Proteomes" id="UP000287857">
    <property type="component" value="Unassembled WGS sequence"/>
</dbReference>
<accession>A0A429ZXB7</accession>
<gene>
    <name evidence="2" type="ORF">CBF37_07080</name>
</gene>
<proteinExistence type="predicted"/>
<evidence type="ECO:0000256" key="1">
    <source>
        <dbReference type="SAM" id="MobiDB-lite"/>
    </source>
</evidence>
<dbReference type="OrthoDB" id="4570726at2"/>
<protein>
    <recommendedName>
        <fullName evidence="4">DUF2992 domain-containing protein</fullName>
    </recommendedName>
</protein>